<evidence type="ECO:0000313" key="3">
    <source>
        <dbReference type="EMBL" id="GCB95503.1"/>
    </source>
</evidence>
<keyword evidence="2" id="KW-0472">Membrane</keyword>
<reference evidence="3 4" key="1">
    <citation type="journal article" date="2019" name="Microbiol. Resour. Announc.">
        <title>Draft Genome Sequence of the Most Traditional epsilon-Poly-l-Lysine Producer, Streptomyces albulus NBRC14147.</title>
        <authorList>
            <person name="Yamanaka K."/>
            <person name="Hamano Y."/>
        </authorList>
    </citation>
    <scope>NUCLEOTIDE SEQUENCE [LARGE SCALE GENOMIC DNA]</scope>
    <source>
        <strain evidence="3 4">NBRC 14147</strain>
    </source>
</reference>
<dbReference type="AlphaFoldDB" id="A0A059WDD6"/>
<protein>
    <submittedName>
        <fullName evidence="3">Uncharacterized protein</fullName>
    </submittedName>
</protein>
<dbReference type="eggNOG" id="ENOG502ZG7X">
    <property type="taxonomic scope" value="Bacteria"/>
</dbReference>
<evidence type="ECO:0000256" key="2">
    <source>
        <dbReference type="SAM" id="Phobius"/>
    </source>
</evidence>
<feature type="transmembrane region" description="Helical" evidence="2">
    <location>
        <begin position="45"/>
        <end position="70"/>
    </location>
</feature>
<dbReference type="RefSeq" id="WP_037635643.1">
    <property type="nucleotide sequence ID" value="NZ_BHXC01000007.1"/>
</dbReference>
<organism evidence="3 4">
    <name type="scientific">Streptomyces noursei</name>
    <name type="common">Streptomyces albulus</name>
    <dbReference type="NCBI Taxonomy" id="1971"/>
    <lineage>
        <taxon>Bacteria</taxon>
        <taxon>Bacillati</taxon>
        <taxon>Actinomycetota</taxon>
        <taxon>Actinomycetes</taxon>
        <taxon>Kitasatosporales</taxon>
        <taxon>Streptomycetaceae</taxon>
        <taxon>Streptomyces</taxon>
    </lineage>
</organism>
<comment type="caution">
    <text evidence="3">The sequence shown here is derived from an EMBL/GenBank/DDBJ whole genome shotgun (WGS) entry which is preliminary data.</text>
</comment>
<evidence type="ECO:0000313" key="4">
    <source>
        <dbReference type="Proteomes" id="UP000288351"/>
    </source>
</evidence>
<gene>
    <name evidence="3" type="ORF">SALB_08308</name>
</gene>
<keyword evidence="2" id="KW-0812">Transmembrane</keyword>
<feature type="region of interest" description="Disordered" evidence="1">
    <location>
        <begin position="83"/>
        <end position="116"/>
    </location>
</feature>
<dbReference type="EMBL" id="BHXC01000007">
    <property type="protein sequence ID" value="GCB95503.1"/>
    <property type="molecule type" value="Genomic_DNA"/>
</dbReference>
<evidence type="ECO:0000256" key="1">
    <source>
        <dbReference type="SAM" id="MobiDB-lite"/>
    </source>
</evidence>
<accession>A0A059WDD6</accession>
<keyword evidence="2" id="KW-1133">Transmembrane helix</keyword>
<dbReference type="Proteomes" id="UP000288351">
    <property type="component" value="Unassembled WGS sequence"/>
</dbReference>
<proteinExistence type="predicted"/>
<name>A0A059WDD6_STRNR</name>
<feature type="compositionally biased region" description="Basic residues" evidence="1">
    <location>
        <begin position="106"/>
        <end position="116"/>
    </location>
</feature>
<sequence>MLLLGLLLLAATGAFIGVLIADNLSGGPEYTVAVFGNRITTMNSLAIFLAGIALTLILGLALAMITAGMARAHRRRAVVRDARAATAARGTTDEVPEASGSTTTKPPKHHHFRFGH</sequence>